<protein>
    <submittedName>
        <fullName evidence="3">Uncharacterized protein</fullName>
    </submittedName>
</protein>
<evidence type="ECO:0000256" key="2">
    <source>
        <dbReference type="SAM" id="Phobius"/>
    </source>
</evidence>
<dbReference type="EMBL" id="RSDZ01000141">
    <property type="protein sequence ID" value="RXG42338.1"/>
    <property type="molecule type" value="Genomic_DNA"/>
</dbReference>
<keyword evidence="2" id="KW-0812">Transmembrane</keyword>
<keyword evidence="2" id="KW-1133">Transmembrane helix</keyword>
<feature type="region of interest" description="Disordered" evidence="1">
    <location>
        <begin position="561"/>
        <end position="585"/>
    </location>
</feature>
<evidence type="ECO:0000313" key="4">
    <source>
        <dbReference type="Proteomes" id="UP000288725"/>
    </source>
</evidence>
<evidence type="ECO:0000256" key="1">
    <source>
        <dbReference type="SAM" id="MobiDB-lite"/>
    </source>
</evidence>
<sequence length="851" mass="94247">MCILLTRYFRCWQAPEREEDATEKARDDGEPAPKRRGQHPKAGHRFCHVVRCANPFPRTCLVSPALFEVDQHFKYPCPECSCTYIEPAGRPAEVECFRPNEDKGGYNNRGNAVTRWLDAAADAYTTKLCEYLLAMFSKGNVTYNFADLVQRWKVCNVESACVFDPQHFDTARICDCQESNTAPELRNMSHAIRCRSARRAIADDEVLLETYAQVAPLPTAGSTRRALKRDYLDKHPPIQAAFPFNGIPVLPIAGWICDEHACSPEELFARIGDAVQSFESEDNWETIHKGEGGSSTCSLAQRIEILSTVAVLLSEDNGLPRPQIQKIFLNFLNLLRPTDTFLTGPPVTESYGPAMLALLQLGTFFDGHQLAGNALLDPDRFRNLVLALKQKRSLRFADEVMFDEAIRGTIAEVVSKQELDADNSIVCLLCKDKLVALDRTFLDQKAAEHSDNYREGRIAIRVKCQGRHVFCIKCWSGFWKSQTANGLPKVQCHECDEELPLKRREPTVPIVDADYFDPANTLGSGEPRLNWASLAAVPRHPQDWGVWDPLLGANYEPLAAAPPQGLSDSQVTNTTRDGSPLPSRKSRLRAVDEMNWVGRGTWLDDGSFRTTAQRVDIGGRPFEQQLGSITTFVGPSELFAKEQSPFRGSLSSFIVSDSEEDDSEDFDYSSIVRRIEARGIYSAYVNDFMSPGHDVTTTDGDVTASDSDVPAPVNNVTAPVNNVPAPVNNAAALDNNITAAEDGMSRVPRTSHSTLPKPSTASPPPVINLSSEHSDPGDSVYGSYPGSTCLEDCECGSPPLCSSDDEVEQDVAGSSRRPARPWWRRTWAVVLVVCVILLVPAPGSEYWKIRR</sequence>
<dbReference type="Proteomes" id="UP000288725">
    <property type="component" value="Chromosome 7"/>
</dbReference>
<comment type="caution">
    <text evidence="3">The sequence shown here is derived from an EMBL/GenBank/DDBJ whole genome shotgun (WGS) entry which is preliminary data.</text>
</comment>
<dbReference type="SUPFAM" id="SSF57850">
    <property type="entry name" value="RING/U-box"/>
    <property type="match status" value="1"/>
</dbReference>
<reference evidence="3 4" key="1">
    <citation type="submission" date="2018-12" db="EMBL/GenBank/DDBJ databases">
        <title>Genome of Verticillium dahliae isolate Getta Getta.</title>
        <authorList>
            <person name="Gardiner D.M."/>
        </authorList>
    </citation>
    <scope>NUCLEOTIDE SEQUENCE [LARGE SCALE GENOMIC DNA]</scope>
    <source>
        <strain evidence="3 4">Getta Getta</strain>
    </source>
</reference>
<organism evidence="3 4">
    <name type="scientific">Verticillium dahliae</name>
    <name type="common">Verticillium wilt</name>
    <dbReference type="NCBI Taxonomy" id="27337"/>
    <lineage>
        <taxon>Eukaryota</taxon>
        <taxon>Fungi</taxon>
        <taxon>Dikarya</taxon>
        <taxon>Ascomycota</taxon>
        <taxon>Pezizomycotina</taxon>
        <taxon>Sordariomycetes</taxon>
        <taxon>Hypocreomycetidae</taxon>
        <taxon>Glomerellales</taxon>
        <taxon>Plectosphaerellaceae</taxon>
        <taxon>Verticillium</taxon>
    </lineage>
</organism>
<accession>A0A444RMJ6</accession>
<feature type="compositionally biased region" description="Polar residues" evidence="1">
    <location>
        <begin position="566"/>
        <end position="577"/>
    </location>
</feature>
<feature type="region of interest" description="Disordered" evidence="1">
    <location>
        <begin position="745"/>
        <end position="780"/>
    </location>
</feature>
<proteinExistence type="predicted"/>
<feature type="region of interest" description="Disordered" evidence="1">
    <location>
        <begin position="20"/>
        <end position="40"/>
    </location>
</feature>
<dbReference type="AlphaFoldDB" id="A0A444RMJ6"/>
<keyword evidence="2" id="KW-0472">Membrane</keyword>
<feature type="transmembrane region" description="Helical" evidence="2">
    <location>
        <begin position="822"/>
        <end position="841"/>
    </location>
</feature>
<gene>
    <name evidence="3" type="ORF">VDGE_09612</name>
</gene>
<feature type="compositionally biased region" description="Basic and acidic residues" evidence="1">
    <location>
        <begin position="22"/>
        <end position="33"/>
    </location>
</feature>
<name>A0A444RMJ6_VERDA</name>
<feature type="compositionally biased region" description="Polar residues" evidence="1">
    <location>
        <begin position="748"/>
        <end position="760"/>
    </location>
</feature>
<evidence type="ECO:0000313" key="3">
    <source>
        <dbReference type="EMBL" id="RXG42338.1"/>
    </source>
</evidence>